<dbReference type="InterPro" id="IPR004661">
    <property type="entry name" value="AraD"/>
</dbReference>
<comment type="similarity">
    <text evidence="3">Belongs to the aldolase class II family. AraD/FucA subfamily.</text>
</comment>
<evidence type="ECO:0000313" key="12">
    <source>
        <dbReference type="Proteomes" id="UP001343257"/>
    </source>
</evidence>
<reference evidence="11 12" key="1">
    <citation type="submission" date="2023-03" db="EMBL/GenBank/DDBJ databases">
        <title>Bacillus Genome Sequencing.</title>
        <authorList>
            <person name="Dunlap C."/>
        </authorList>
    </citation>
    <scope>NUCLEOTIDE SEQUENCE [LARGE SCALE GENOMIC DNA]</scope>
    <source>
        <strain evidence="11 12">NRS-52</strain>
    </source>
</reference>
<dbReference type="PANTHER" id="PTHR22789:SF8">
    <property type="entry name" value="L-RIBULOSE-5-PHOSPHATE 4-EPIMERASE SGBE"/>
    <property type="match status" value="1"/>
</dbReference>
<gene>
    <name evidence="11" type="primary">araD</name>
    <name evidence="11" type="ORF">P9847_16330</name>
</gene>
<evidence type="ECO:0000256" key="2">
    <source>
        <dbReference type="ARBA" id="ARBA00001947"/>
    </source>
</evidence>
<evidence type="ECO:0000256" key="8">
    <source>
        <dbReference type="ARBA" id="ARBA00023277"/>
    </source>
</evidence>
<comment type="catalytic activity">
    <reaction evidence="1">
        <text>L-ribulose 5-phosphate = D-xylulose 5-phosphate</text>
        <dbReference type="Rhea" id="RHEA:22368"/>
        <dbReference type="ChEBI" id="CHEBI:57737"/>
        <dbReference type="ChEBI" id="CHEBI:58226"/>
        <dbReference type="EC" id="5.1.3.4"/>
    </reaction>
</comment>
<evidence type="ECO:0000256" key="1">
    <source>
        <dbReference type="ARBA" id="ARBA00001726"/>
    </source>
</evidence>
<dbReference type="GO" id="GO:0008742">
    <property type="term" value="F:L-ribulose-phosphate 4-epimerase activity"/>
    <property type="evidence" value="ECO:0007669"/>
    <property type="project" value="UniProtKB-EC"/>
</dbReference>
<dbReference type="Pfam" id="PF00596">
    <property type="entry name" value="Aldolase_II"/>
    <property type="match status" value="1"/>
</dbReference>
<accession>A0ABU6PVI5</accession>
<dbReference type="Gene3D" id="3.40.225.10">
    <property type="entry name" value="Class II aldolase/adducin N-terminal domain"/>
    <property type="match status" value="1"/>
</dbReference>
<evidence type="ECO:0000256" key="9">
    <source>
        <dbReference type="NCBIfam" id="TIGR00760"/>
    </source>
</evidence>
<dbReference type="NCBIfam" id="TIGR00760">
    <property type="entry name" value="araD"/>
    <property type="match status" value="1"/>
</dbReference>
<keyword evidence="12" id="KW-1185">Reference proteome</keyword>
<keyword evidence="7 11" id="KW-0413">Isomerase</keyword>
<evidence type="ECO:0000256" key="7">
    <source>
        <dbReference type="ARBA" id="ARBA00023235"/>
    </source>
</evidence>
<dbReference type="NCBIfam" id="NF006047">
    <property type="entry name" value="PRK08193.1"/>
    <property type="match status" value="1"/>
</dbReference>
<dbReference type="RefSeq" id="WP_328279477.1">
    <property type="nucleotide sequence ID" value="NZ_JARTLD010000040.1"/>
</dbReference>
<keyword evidence="5" id="KW-0479">Metal-binding</keyword>
<dbReference type="EMBL" id="JARTLD010000040">
    <property type="protein sequence ID" value="MED5018878.1"/>
    <property type="molecule type" value="Genomic_DNA"/>
</dbReference>
<dbReference type="PANTHER" id="PTHR22789">
    <property type="entry name" value="FUCULOSE PHOSPHATE ALDOLASE"/>
    <property type="match status" value="1"/>
</dbReference>
<proteinExistence type="inferred from homology"/>
<comment type="caution">
    <text evidence="11">The sequence shown here is derived from an EMBL/GenBank/DDBJ whole genome shotgun (WGS) entry which is preliminary data.</text>
</comment>
<evidence type="ECO:0000256" key="6">
    <source>
        <dbReference type="ARBA" id="ARBA00022833"/>
    </source>
</evidence>
<dbReference type="InterPro" id="IPR036409">
    <property type="entry name" value="Aldolase_II/adducin_N_sf"/>
</dbReference>
<sequence length="232" mass="25626">MLEVLKQQVLEANLALPRHGLVTFTWGNVSGIDREKGLFVIKPSGVPYEDLKAEDMVVVDLEGKVIEGDLRPSSDTPTHMVLYRSFPDIGGVVHTHSPWGTSWAQAGRALPASGTTHADYFYGEIPVTRPMTKVEIEGAYELETGHVIVERFHELGLDPVQVPGVLVHAHAPFVWGSDAHQAVHNAVVLEEVAKITARMLQLNPDSQPMDQVLLDRHFLRKHGANAYYGQKS</sequence>
<keyword evidence="8" id="KW-0119">Carbohydrate metabolism</keyword>
<dbReference type="SMART" id="SM01007">
    <property type="entry name" value="Aldolase_II"/>
    <property type="match status" value="1"/>
</dbReference>
<protein>
    <recommendedName>
        <fullName evidence="4 9">L-ribulose-5-phosphate 4-epimerase</fullName>
        <ecNumber evidence="4 9">5.1.3.4</ecNumber>
    </recommendedName>
</protein>
<dbReference type="InterPro" id="IPR050197">
    <property type="entry name" value="Aldolase_class_II_sugar_metab"/>
</dbReference>
<dbReference type="SUPFAM" id="SSF53639">
    <property type="entry name" value="AraD/HMP-PK domain-like"/>
    <property type="match status" value="1"/>
</dbReference>
<name>A0ABU6PVI5_9BACL</name>
<evidence type="ECO:0000256" key="3">
    <source>
        <dbReference type="ARBA" id="ARBA00010037"/>
    </source>
</evidence>
<organism evidence="11 12">
    <name type="scientific">Paenibacillus chibensis</name>
    <dbReference type="NCBI Taxonomy" id="59846"/>
    <lineage>
        <taxon>Bacteria</taxon>
        <taxon>Bacillati</taxon>
        <taxon>Bacillota</taxon>
        <taxon>Bacilli</taxon>
        <taxon>Bacillales</taxon>
        <taxon>Paenibacillaceae</taxon>
        <taxon>Paenibacillus</taxon>
    </lineage>
</organism>
<evidence type="ECO:0000256" key="4">
    <source>
        <dbReference type="ARBA" id="ARBA00013186"/>
    </source>
</evidence>
<keyword evidence="6" id="KW-0862">Zinc</keyword>
<evidence type="ECO:0000313" key="11">
    <source>
        <dbReference type="EMBL" id="MED5018878.1"/>
    </source>
</evidence>
<dbReference type="InterPro" id="IPR001303">
    <property type="entry name" value="Aldolase_II/adducin_N"/>
</dbReference>
<feature type="domain" description="Class II aldolase/adducin N-terminal" evidence="10">
    <location>
        <begin position="7"/>
        <end position="197"/>
    </location>
</feature>
<dbReference type="NCBIfam" id="NF009003">
    <property type="entry name" value="PRK12348.1"/>
    <property type="match status" value="1"/>
</dbReference>
<evidence type="ECO:0000259" key="10">
    <source>
        <dbReference type="SMART" id="SM01007"/>
    </source>
</evidence>
<evidence type="ECO:0000256" key="5">
    <source>
        <dbReference type="ARBA" id="ARBA00022723"/>
    </source>
</evidence>
<dbReference type="Proteomes" id="UP001343257">
    <property type="component" value="Unassembled WGS sequence"/>
</dbReference>
<comment type="cofactor">
    <cofactor evidence="2">
        <name>Zn(2+)</name>
        <dbReference type="ChEBI" id="CHEBI:29105"/>
    </cofactor>
</comment>
<dbReference type="CDD" id="cd00398">
    <property type="entry name" value="Aldolase_II"/>
    <property type="match status" value="1"/>
</dbReference>
<dbReference type="EC" id="5.1.3.4" evidence="4 9"/>